<evidence type="ECO:0000313" key="3">
    <source>
        <dbReference type="EMBL" id="KAB2626644.1"/>
    </source>
</evidence>
<dbReference type="GO" id="GO:0003676">
    <property type="term" value="F:nucleic acid binding"/>
    <property type="evidence" value="ECO:0007669"/>
    <property type="project" value="InterPro"/>
</dbReference>
<protein>
    <recommendedName>
        <fullName evidence="2">RNase H type-1 domain-containing protein</fullName>
    </recommendedName>
</protein>
<dbReference type="AlphaFoldDB" id="A0A5N5HTE6"/>
<evidence type="ECO:0000313" key="4">
    <source>
        <dbReference type="Proteomes" id="UP000327157"/>
    </source>
</evidence>
<dbReference type="PANTHER" id="PTHR47074">
    <property type="entry name" value="BNAC02G40300D PROTEIN"/>
    <property type="match status" value="1"/>
</dbReference>
<name>A0A5N5HTE6_9ROSA</name>
<evidence type="ECO:0000259" key="2">
    <source>
        <dbReference type="Pfam" id="PF13456"/>
    </source>
</evidence>
<comment type="caution">
    <text evidence="3">The sequence shown here is derived from an EMBL/GenBank/DDBJ whole genome shotgun (WGS) entry which is preliminary data.</text>
</comment>
<sequence length="467" mass="51589">MKNHRIIRIRKLLGFVNGYDVPPIGAAGWLGLWWDDSLEVKVVLSNKYLIHTEMRITDPVVTNDMNEALCSPISDMEIKDAVLNIGRSKAPGLDGFQGIFFQSYWVIIAAEVLGIVAKCLVGDGCPFVINSTNIALILKKFEMEIKLDMNKAYDRVEWDFLEPSKINCVFRANIPPQLALELCDILNMPKVDDPEKHSTPSPFTDTNRECKVAEFIGPISREWNFDLLSTLASKEEQVNVDACWKRNSLCGNVEIVVRDSSSSCNAVQIVKVHAFAVKMAETLAILKGCLLAKNLQLQEVVIESDAQVIIRSLNSPSLSCDWDLLPILSRVLEIGSSFQSCSWSWVPRPPNKAANFVTRNISLEIFRRNSSATSQGADRVCRSEREEIQVGLIHLKQFDFQGGTILLIASPLYLVESVADMPCLACGNGGSHKSGKVVGREKPISGLCSRIIVGLVLCLAGDVLPGE</sequence>
<gene>
    <name evidence="3" type="ORF">D8674_020262</name>
</gene>
<reference evidence="4" key="2">
    <citation type="submission" date="2019-10" db="EMBL/GenBank/DDBJ databases">
        <title>A de novo genome assembly of a pear dwarfing rootstock.</title>
        <authorList>
            <person name="Wang F."/>
            <person name="Wang J."/>
            <person name="Li S."/>
            <person name="Zhang Y."/>
            <person name="Fang M."/>
            <person name="Ma L."/>
            <person name="Zhao Y."/>
            <person name="Jiang S."/>
        </authorList>
    </citation>
    <scope>NUCLEOTIDE SEQUENCE [LARGE SCALE GENOMIC DNA]</scope>
</reference>
<dbReference type="InterPro" id="IPR044730">
    <property type="entry name" value="RNase_H-like_dom_plant"/>
</dbReference>
<proteinExistence type="predicted"/>
<reference evidence="3 4" key="3">
    <citation type="submission" date="2019-11" db="EMBL/GenBank/DDBJ databases">
        <title>A de novo genome assembly of a pear dwarfing rootstock.</title>
        <authorList>
            <person name="Wang F."/>
            <person name="Wang J."/>
            <person name="Li S."/>
            <person name="Zhang Y."/>
            <person name="Fang M."/>
            <person name="Ma L."/>
            <person name="Zhao Y."/>
            <person name="Jiang S."/>
        </authorList>
    </citation>
    <scope>NUCLEOTIDE SEQUENCE [LARGE SCALE GENOMIC DNA]</scope>
    <source>
        <strain evidence="3">S2</strain>
        <tissue evidence="3">Leaf</tissue>
    </source>
</reference>
<feature type="domain" description="RNase H type-1" evidence="2">
    <location>
        <begin position="239"/>
        <end position="356"/>
    </location>
</feature>
<dbReference type="OrthoDB" id="1748983at2759"/>
<dbReference type="EMBL" id="SMOL01000157">
    <property type="protein sequence ID" value="KAB2626644.1"/>
    <property type="molecule type" value="Genomic_DNA"/>
</dbReference>
<dbReference type="GO" id="GO:0004523">
    <property type="term" value="F:RNA-DNA hybrid ribonuclease activity"/>
    <property type="evidence" value="ECO:0007669"/>
    <property type="project" value="InterPro"/>
</dbReference>
<dbReference type="Proteomes" id="UP000327157">
    <property type="component" value="Chromosome 2"/>
</dbReference>
<evidence type="ECO:0000256" key="1">
    <source>
        <dbReference type="SAM" id="Phobius"/>
    </source>
</evidence>
<reference evidence="3 4" key="1">
    <citation type="submission" date="2019-09" db="EMBL/GenBank/DDBJ databases">
        <authorList>
            <person name="Ou C."/>
        </authorList>
    </citation>
    <scope>NUCLEOTIDE SEQUENCE [LARGE SCALE GENOMIC DNA]</scope>
    <source>
        <strain evidence="3">S2</strain>
        <tissue evidence="3">Leaf</tissue>
    </source>
</reference>
<dbReference type="Gene3D" id="3.30.420.10">
    <property type="entry name" value="Ribonuclease H-like superfamily/Ribonuclease H"/>
    <property type="match status" value="1"/>
</dbReference>
<feature type="transmembrane region" description="Helical" evidence="1">
    <location>
        <begin position="12"/>
        <end position="34"/>
    </location>
</feature>
<keyword evidence="4" id="KW-1185">Reference proteome</keyword>
<dbReference type="InterPro" id="IPR052929">
    <property type="entry name" value="RNase_H-like_EbsB-rel"/>
</dbReference>
<keyword evidence="1" id="KW-0472">Membrane</keyword>
<dbReference type="PANTHER" id="PTHR47074:SF73">
    <property type="entry name" value="OS04G0448401 PROTEIN"/>
    <property type="match status" value="1"/>
</dbReference>
<dbReference type="InterPro" id="IPR002156">
    <property type="entry name" value="RNaseH_domain"/>
</dbReference>
<accession>A0A5N5HTE6</accession>
<keyword evidence="1" id="KW-1133">Transmembrane helix</keyword>
<dbReference type="InterPro" id="IPR012337">
    <property type="entry name" value="RNaseH-like_sf"/>
</dbReference>
<dbReference type="CDD" id="cd06222">
    <property type="entry name" value="RNase_H_like"/>
    <property type="match status" value="1"/>
</dbReference>
<dbReference type="Pfam" id="PF13456">
    <property type="entry name" value="RVT_3"/>
    <property type="match status" value="1"/>
</dbReference>
<keyword evidence="1" id="KW-0812">Transmembrane</keyword>
<organism evidence="3 4">
    <name type="scientific">Pyrus ussuriensis x Pyrus communis</name>
    <dbReference type="NCBI Taxonomy" id="2448454"/>
    <lineage>
        <taxon>Eukaryota</taxon>
        <taxon>Viridiplantae</taxon>
        <taxon>Streptophyta</taxon>
        <taxon>Embryophyta</taxon>
        <taxon>Tracheophyta</taxon>
        <taxon>Spermatophyta</taxon>
        <taxon>Magnoliopsida</taxon>
        <taxon>eudicotyledons</taxon>
        <taxon>Gunneridae</taxon>
        <taxon>Pentapetalae</taxon>
        <taxon>rosids</taxon>
        <taxon>fabids</taxon>
        <taxon>Rosales</taxon>
        <taxon>Rosaceae</taxon>
        <taxon>Amygdaloideae</taxon>
        <taxon>Maleae</taxon>
        <taxon>Pyrus</taxon>
    </lineage>
</organism>
<dbReference type="SUPFAM" id="SSF53098">
    <property type="entry name" value="Ribonuclease H-like"/>
    <property type="match status" value="1"/>
</dbReference>
<dbReference type="InterPro" id="IPR036397">
    <property type="entry name" value="RNaseH_sf"/>
</dbReference>